<organism evidence="2">
    <name type="scientific">uncultured Solirubrobacteraceae bacterium</name>
    <dbReference type="NCBI Taxonomy" id="1162706"/>
    <lineage>
        <taxon>Bacteria</taxon>
        <taxon>Bacillati</taxon>
        <taxon>Actinomycetota</taxon>
        <taxon>Thermoleophilia</taxon>
        <taxon>Solirubrobacterales</taxon>
        <taxon>Solirubrobacteraceae</taxon>
        <taxon>environmental samples</taxon>
    </lineage>
</organism>
<reference evidence="2" key="1">
    <citation type="submission" date="2020-02" db="EMBL/GenBank/DDBJ databases">
        <authorList>
            <person name="Meier V. D."/>
        </authorList>
    </citation>
    <scope>NUCLEOTIDE SEQUENCE</scope>
    <source>
        <strain evidence="2">AVDCRST_MAG85</strain>
    </source>
</reference>
<dbReference type="EMBL" id="CADCVT010000238">
    <property type="protein sequence ID" value="CAA9508347.1"/>
    <property type="molecule type" value="Genomic_DNA"/>
</dbReference>
<feature type="region of interest" description="Disordered" evidence="1">
    <location>
        <begin position="40"/>
        <end position="70"/>
    </location>
</feature>
<protein>
    <submittedName>
        <fullName evidence="2">Uncharacterized protein</fullName>
    </submittedName>
</protein>
<sequence>GQEGLVRGLLLQVQPAVLPGRGRALRDLPAQPSRGSAAAAAAALHVPSGASRARRLGLPDGPGAGRPAPV</sequence>
<feature type="non-terminal residue" evidence="2">
    <location>
        <position position="1"/>
    </location>
</feature>
<dbReference type="AlphaFoldDB" id="A0A6J4SXL8"/>
<feature type="non-terminal residue" evidence="2">
    <location>
        <position position="70"/>
    </location>
</feature>
<name>A0A6J4SXL8_9ACTN</name>
<gene>
    <name evidence="2" type="ORF">AVDCRST_MAG85-2184</name>
</gene>
<evidence type="ECO:0000256" key="1">
    <source>
        <dbReference type="SAM" id="MobiDB-lite"/>
    </source>
</evidence>
<proteinExistence type="predicted"/>
<evidence type="ECO:0000313" key="2">
    <source>
        <dbReference type="EMBL" id="CAA9508347.1"/>
    </source>
</evidence>
<accession>A0A6J4SXL8</accession>